<protein>
    <recommendedName>
        <fullName evidence="5">Lipoprotein</fullName>
    </recommendedName>
</protein>
<evidence type="ECO:0000313" key="3">
    <source>
        <dbReference type="EMBL" id="TQM00369.1"/>
    </source>
</evidence>
<feature type="signal peptide" evidence="2">
    <location>
        <begin position="1"/>
        <end position="32"/>
    </location>
</feature>
<gene>
    <name evidence="3" type="ORF">FB559_6081</name>
</gene>
<evidence type="ECO:0000256" key="1">
    <source>
        <dbReference type="SAM" id="MobiDB-lite"/>
    </source>
</evidence>
<feature type="chain" id="PRO_5022105927" description="Lipoprotein" evidence="2">
    <location>
        <begin position="33"/>
        <end position="255"/>
    </location>
</feature>
<dbReference type="Proteomes" id="UP000316096">
    <property type="component" value="Unassembled WGS sequence"/>
</dbReference>
<evidence type="ECO:0000256" key="2">
    <source>
        <dbReference type="SAM" id="SignalP"/>
    </source>
</evidence>
<keyword evidence="4" id="KW-1185">Reference proteome</keyword>
<dbReference type="RefSeq" id="WP_141959851.1">
    <property type="nucleotide sequence ID" value="NZ_VFOZ01000001.1"/>
</dbReference>
<name>A0A543CTK2_9ACTN</name>
<accession>A0A543CTK2</accession>
<dbReference type="AlphaFoldDB" id="A0A543CTK2"/>
<keyword evidence="2" id="KW-0732">Signal</keyword>
<feature type="compositionally biased region" description="Pro residues" evidence="1">
    <location>
        <begin position="229"/>
        <end position="246"/>
    </location>
</feature>
<sequence>MSGAPRPRTAAAVIGALALLGLAGCGSSTTPAAVESFPISTAPPAAPADPPARPGLLVSQERPFTEAEVRRLRHQSEVTRLALIGYGQVRMYGDRIPTATVDPATYRSFTPDGTRDATTVWKVVADGKALVSHAVGDRDHLPLDVTVPAGRATVRIAGLATTVPGVDMVVSSATGERIGVPFGNGLVVAVSGDPERASAKVRAVLGARPVIRRIAPLGGPALPAVTPAVPPATPSVVPPGAPPPAAPAGGPAALP</sequence>
<proteinExistence type="predicted"/>
<evidence type="ECO:0000313" key="4">
    <source>
        <dbReference type="Proteomes" id="UP000316096"/>
    </source>
</evidence>
<dbReference type="PROSITE" id="PS51257">
    <property type="entry name" value="PROKAR_LIPOPROTEIN"/>
    <property type="match status" value="1"/>
</dbReference>
<reference evidence="3 4" key="1">
    <citation type="submission" date="2019-06" db="EMBL/GenBank/DDBJ databases">
        <title>Sequencing the genomes of 1000 actinobacteria strains.</title>
        <authorList>
            <person name="Klenk H.-P."/>
        </authorList>
    </citation>
    <scope>NUCLEOTIDE SEQUENCE [LARGE SCALE GENOMIC DNA]</scope>
    <source>
        <strain evidence="3 4">DSM 102200</strain>
    </source>
</reference>
<dbReference type="EMBL" id="VFOZ01000001">
    <property type="protein sequence ID" value="TQM00369.1"/>
    <property type="molecule type" value="Genomic_DNA"/>
</dbReference>
<feature type="region of interest" description="Disordered" evidence="1">
    <location>
        <begin position="229"/>
        <end position="255"/>
    </location>
</feature>
<comment type="caution">
    <text evidence="3">The sequence shown here is derived from an EMBL/GenBank/DDBJ whole genome shotgun (WGS) entry which is preliminary data.</text>
</comment>
<evidence type="ECO:0008006" key="5">
    <source>
        <dbReference type="Google" id="ProtNLM"/>
    </source>
</evidence>
<dbReference type="OrthoDB" id="9799970at2"/>
<organism evidence="3 4">
    <name type="scientific">Actinoallomurus bryophytorum</name>
    <dbReference type="NCBI Taxonomy" id="1490222"/>
    <lineage>
        <taxon>Bacteria</taxon>
        <taxon>Bacillati</taxon>
        <taxon>Actinomycetota</taxon>
        <taxon>Actinomycetes</taxon>
        <taxon>Streptosporangiales</taxon>
        <taxon>Thermomonosporaceae</taxon>
        <taxon>Actinoallomurus</taxon>
    </lineage>
</organism>